<dbReference type="PROSITE" id="PS50048">
    <property type="entry name" value="ZN2_CY6_FUNGAL_2"/>
    <property type="match status" value="1"/>
</dbReference>
<feature type="domain" description="Zn(2)-C6 fungal-type" evidence="4">
    <location>
        <begin position="4"/>
        <end position="35"/>
    </location>
</feature>
<comment type="caution">
    <text evidence="5">The sequence shown here is derived from an EMBL/GenBank/DDBJ whole genome shotgun (WGS) entry which is preliminary data.</text>
</comment>
<reference evidence="5 6" key="1">
    <citation type="submission" date="2018-05" db="EMBL/GenBank/DDBJ databases">
        <title>Draft genome sequence of Scytalidium lignicola DSM 105466, a ubiquitous saprotrophic fungus.</title>
        <authorList>
            <person name="Buettner E."/>
            <person name="Gebauer A.M."/>
            <person name="Hofrichter M."/>
            <person name="Liers C."/>
            <person name="Kellner H."/>
        </authorList>
    </citation>
    <scope>NUCLEOTIDE SEQUENCE [LARGE SCALE GENOMIC DNA]</scope>
    <source>
        <strain evidence="5 6">DSM 105466</strain>
    </source>
</reference>
<dbReference type="InterPro" id="IPR001138">
    <property type="entry name" value="Zn2Cys6_DnaBD"/>
</dbReference>
<dbReference type="OMA" id="FWILYVT"/>
<dbReference type="Proteomes" id="UP000258309">
    <property type="component" value="Unassembled WGS sequence"/>
</dbReference>
<evidence type="ECO:0000313" key="5">
    <source>
        <dbReference type="EMBL" id="RFU23805.1"/>
    </source>
</evidence>
<gene>
    <name evidence="5" type="ORF">B7463_g12531</name>
</gene>
<dbReference type="EMBL" id="NCSJ02000602">
    <property type="protein sequence ID" value="RFU23805.1"/>
    <property type="molecule type" value="Genomic_DNA"/>
</dbReference>
<keyword evidence="2" id="KW-0539">Nucleus</keyword>
<evidence type="ECO:0000256" key="3">
    <source>
        <dbReference type="SAM" id="MobiDB-lite"/>
    </source>
</evidence>
<dbReference type="PANTHER" id="PTHR31668">
    <property type="entry name" value="GLUCOSE TRANSPORT TRANSCRIPTION REGULATOR RGT1-RELATED-RELATED"/>
    <property type="match status" value="1"/>
</dbReference>
<dbReference type="STRING" id="5539.A0A3E2GRM3"/>
<organism evidence="5 6">
    <name type="scientific">Scytalidium lignicola</name>
    <name type="common">Hyphomycete</name>
    <dbReference type="NCBI Taxonomy" id="5539"/>
    <lineage>
        <taxon>Eukaryota</taxon>
        <taxon>Fungi</taxon>
        <taxon>Dikarya</taxon>
        <taxon>Ascomycota</taxon>
        <taxon>Pezizomycotina</taxon>
        <taxon>Leotiomycetes</taxon>
        <taxon>Leotiomycetes incertae sedis</taxon>
        <taxon>Scytalidium</taxon>
    </lineage>
</organism>
<dbReference type="CDD" id="cd12148">
    <property type="entry name" value="fungal_TF_MHR"/>
    <property type="match status" value="1"/>
</dbReference>
<dbReference type="GO" id="GO:0008270">
    <property type="term" value="F:zinc ion binding"/>
    <property type="evidence" value="ECO:0007669"/>
    <property type="project" value="InterPro"/>
</dbReference>
<feature type="non-terminal residue" evidence="5">
    <location>
        <position position="1"/>
    </location>
</feature>
<sequence>MRVPCDQCRRRRVRCNSDGSTPCDKCVSAGLRCKHEYVPKRRGPKRGVGKVIAQLKSQDELERKLHQQQSLNNDPNNTGTLLSIDGHGSTPHHLSGPSPVLLEAGFSPASSASLSHRCVDLFLEHIYPIKPVFNRPALEAILVRPMEIHEKNLIYALCAMTATHMSGRPEYNEGQLSWISLGRFFLGKCIATRQAYDFIEDRTLFAVISSYFLFEAYFELDEQRKSWYYLQEATTLAQELGLQEESSYSGLPFIEALSKTPEYPLEKLDYEGIDIQQSLMSLIQTFTPLDSAFMNVWNQSDYDISNPSLGTSWSENELNTTHTDFTTFADSQKADVLVTQQWVRLLVWQCALRKGLLSSRATNPSMTFKYPLEIATSLIGIVSRIPRSSIMVHGLGIFEKIFDIACSVIDVASTHNLDLIELRTSDYVGSNTFLTFMQVLSFTPNSKKIFAAALQEKAANQPEILRSAIRSGLTILAPHPQQMHHLQLQQLQQQRQQHQYQHKATVASVMEEEEQDTTAVTATVTTNIS</sequence>
<name>A0A3E2GRM3_SCYLI</name>
<keyword evidence="1" id="KW-0479">Metal-binding</keyword>
<dbReference type="InterPro" id="IPR050797">
    <property type="entry name" value="Carb_Metab_Trans_Reg"/>
</dbReference>
<dbReference type="Pfam" id="PF00172">
    <property type="entry name" value="Zn_clus"/>
    <property type="match status" value="1"/>
</dbReference>
<dbReference type="SUPFAM" id="SSF57701">
    <property type="entry name" value="Zn2/Cys6 DNA-binding domain"/>
    <property type="match status" value="1"/>
</dbReference>
<feature type="region of interest" description="Disordered" evidence="3">
    <location>
        <begin position="62"/>
        <end position="94"/>
    </location>
</feature>
<dbReference type="Gene3D" id="4.10.240.10">
    <property type="entry name" value="Zn(2)-C6 fungal-type DNA-binding domain"/>
    <property type="match status" value="1"/>
</dbReference>
<dbReference type="Pfam" id="PF04082">
    <property type="entry name" value="Fungal_trans"/>
    <property type="match status" value="1"/>
</dbReference>
<protein>
    <recommendedName>
        <fullName evidence="4">Zn(2)-C6 fungal-type domain-containing protein</fullName>
    </recommendedName>
</protein>
<evidence type="ECO:0000256" key="2">
    <source>
        <dbReference type="ARBA" id="ARBA00023242"/>
    </source>
</evidence>
<evidence type="ECO:0000259" key="4">
    <source>
        <dbReference type="PROSITE" id="PS50048"/>
    </source>
</evidence>
<accession>A0A3E2GRM3</accession>
<dbReference type="GO" id="GO:0000981">
    <property type="term" value="F:DNA-binding transcription factor activity, RNA polymerase II-specific"/>
    <property type="evidence" value="ECO:0007669"/>
    <property type="project" value="InterPro"/>
</dbReference>
<dbReference type="InterPro" id="IPR007219">
    <property type="entry name" value="XnlR_reg_dom"/>
</dbReference>
<feature type="compositionally biased region" description="Polar residues" evidence="3">
    <location>
        <begin position="67"/>
        <end position="81"/>
    </location>
</feature>
<dbReference type="InterPro" id="IPR036864">
    <property type="entry name" value="Zn2-C6_fun-type_DNA-bd_sf"/>
</dbReference>
<evidence type="ECO:0000256" key="1">
    <source>
        <dbReference type="ARBA" id="ARBA00022723"/>
    </source>
</evidence>
<dbReference type="CDD" id="cd00067">
    <property type="entry name" value="GAL4"/>
    <property type="match status" value="1"/>
</dbReference>
<dbReference type="AlphaFoldDB" id="A0A3E2GRM3"/>
<dbReference type="PANTHER" id="PTHR31668:SF29">
    <property type="entry name" value="ZN(2)-C6 FUNGAL-TYPE DOMAIN-CONTAINING PROTEIN"/>
    <property type="match status" value="1"/>
</dbReference>
<dbReference type="OrthoDB" id="271595at2759"/>
<feature type="non-terminal residue" evidence="5">
    <location>
        <position position="529"/>
    </location>
</feature>
<proteinExistence type="predicted"/>
<keyword evidence="6" id="KW-1185">Reference proteome</keyword>
<evidence type="ECO:0000313" key="6">
    <source>
        <dbReference type="Proteomes" id="UP000258309"/>
    </source>
</evidence>